<dbReference type="GO" id="GO:0052717">
    <property type="term" value="F:tRNA-specific adenosine-34 deaminase activity"/>
    <property type="evidence" value="ECO:0007669"/>
    <property type="project" value="UniProtKB-EC"/>
</dbReference>
<dbReference type="GO" id="GO:0002100">
    <property type="term" value="P:tRNA wobble adenosine to inosine editing"/>
    <property type="evidence" value="ECO:0007669"/>
    <property type="project" value="InterPro"/>
</dbReference>
<dbReference type="Proteomes" id="UP000198406">
    <property type="component" value="Unassembled WGS sequence"/>
</dbReference>
<reference evidence="3 4" key="1">
    <citation type="journal article" date="2015" name="Plant Cell">
        <title>Oil accumulation by the oleaginous diatom Fistulifera solaris as revealed by the genome and transcriptome.</title>
        <authorList>
            <person name="Tanaka T."/>
            <person name="Maeda Y."/>
            <person name="Veluchamy A."/>
            <person name="Tanaka M."/>
            <person name="Abida H."/>
            <person name="Marechal E."/>
            <person name="Bowler C."/>
            <person name="Muto M."/>
            <person name="Sunaga Y."/>
            <person name="Tanaka M."/>
            <person name="Yoshino T."/>
            <person name="Taniguchi T."/>
            <person name="Fukuda Y."/>
            <person name="Nemoto M."/>
            <person name="Matsumoto M."/>
            <person name="Wong P.S."/>
            <person name="Aburatani S."/>
            <person name="Fujibuchi W."/>
        </authorList>
    </citation>
    <scope>NUCLEOTIDE SEQUENCE [LARGE SCALE GENOMIC DNA]</scope>
    <source>
        <strain evidence="3 4">JPCC DA0580</strain>
    </source>
</reference>
<feature type="domain" description="CMP/dCMP-type deaminase" evidence="2">
    <location>
        <begin position="14"/>
        <end position="179"/>
    </location>
</feature>
<evidence type="ECO:0000256" key="1">
    <source>
        <dbReference type="ARBA" id="ARBA00022801"/>
    </source>
</evidence>
<dbReference type="SUPFAM" id="SSF53927">
    <property type="entry name" value="Cytidine deaminase-like"/>
    <property type="match status" value="1"/>
</dbReference>
<dbReference type="PROSITE" id="PS51747">
    <property type="entry name" value="CYT_DCMP_DEAMINASES_2"/>
    <property type="match status" value="1"/>
</dbReference>
<organism evidence="3 4">
    <name type="scientific">Fistulifera solaris</name>
    <name type="common">Oleaginous diatom</name>
    <dbReference type="NCBI Taxonomy" id="1519565"/>
    <lineage>
        <taxon>Eukaryota</taxon>
        <taxon>Sar</taxon>
        <taxon>Stramenopiles</taxon>
        <taxon>Ochrophyta</taxon>
        <taxon>Bacillariophyta</taxon>
        <taxon>Bacillariophyceae</taxon>
        <taxon>Bacillariophycidae</taxon>
        <taxon>Naviculales</taxon>
        <taxon>Naviculaceae</taxon>
        <taxon>Fistulifera</taxon>
    </lineage>
</organism>
<dbReference type="InterPro" id="IPR016193">
    <property type="entry name" value="Cytidine_deaminase-like"/>
</dbReference>
<name>A0A1Z5KEN6_FISSO</name>
<dbReference type="InterPro" id="IPR002125">
    <property type="entry name" value="CMP_dCMP_dom"/>
</dbReference>
<dbReference type="OrthoDB" id="1701769at2759"/>
<dbReference type="Gene3D" id="3.40.140.10">
    <property type="entry name" value="Cytidine Deaminase, domain 2"/>
    <property type="match status" value="1"/>
</dbReference>
<protein>
    <submittedName>
        <fullName evidence="3">tRNA-specific adenosine deaminase 2</fullName>
    </submittedName>
</protein>
<dbReference type="Pfam" id="PF14437">
    <property type="entry name" value="MafB19-deam"/>
    <property type="match status" value="1"/>
</dbReference>
<keyword evidence="4" id="KW-1185">Reference proteome</keyword>
<evidence type="ECO:0000259" key="2">
    <source>
        <dbReference type="PROSITE" id="PS51747"/>
    </source>
</evidence>
<evidence type="ECO:0000313" key="3">
    <source>
        <dbReference type="EMBL" id="GAX24541.1"/>
    </source>
</evidence>
<keyword evidence="1" id="KW-0378">Hydrolase</keyword>
<dbReference type="GO" id="GO:0046872">
    <property type="term" value="F:metal ion binding"/>
    <property type="evidence" value="ECO:0007669"/>
    <property type="project" value="UniProtKB-KW"/>
</dbReference>
<dbReference type="PANTHER" id="PTHR11079:SF149">
    <property type="entry name" value="TRNA-SPECIFIC ADENOSINE DEAMINASE 2"/>
    <property type="match status" value="1"/>
</dbReference>
<comment type="caution">
    <text evidence="3">The sequence shown here is derived from an EMBL/GenBank/DDBJ whole genome shotgun (WGS) entry which is preliminary data.</text>
</comment>
<sequence length="233" mass="25881">MTTPTSSGDDTTRNNDEYYMRLALQVAQEALLFGEVPVGCILVQSDGTIVSHGANQVNATRDATRHAELVAIDRWWTGGVFSDQLRMSPEEYAQVAKINNLQEPALEKYFYNDDTIQSSDGRLLPSWGLQKQHPPADLSLCHLYVTCEPCIMCAAALAKMKIGCVIFGCRNDKFGGCGSILHVHQEDAGYRIVSGVLEDEAIALLRSFYSQENHQAPDEKRKRKDNRLADNVS</sequence>
<dbReference type="EMBL" id="BDSP01000210">
    <property type="protein sequence ID" value="GAX24541.1"/>
    <property type="molecule type" value="Genomic_DNA"/>
</dbReference>
<dbReference type="FunCoup" id="A0A1Z5KEN6">
    <property type="interactions" value="165"/>
</dbReference>
<dbReference type="PANTHER" id="PTHR11079">
    <property type="entry name" value="CYTOSINE DEAMINASE FAMILY MEMBER"/>
    <property type="match status" value="1"/>
</dbReference>
<proteinExistence type="predicted"/>
<gene>
    <name evidence="3" type="ORF">FisN_18Lh096</name>
</gene>
<evidence type="ECO:0000313" key="4">
    <source>
        <dbReference type="Proteomes" id="UP000198406"/>
    </source>
</evidence>
<dbReference type="AlphaFoldDB" id="A0A1Z5KEN6"/>
<dbReference type="InParanoid" id="A0A1Z5KEN6"/>
<dbReference type="Pfam" id="PF00383">
    <property type="entry name" value="dCMP_cyt_deam_1"/>
    <property type="match status" value="1"/>
</dbReference>
<accession>A0A1Z5KEN6</accession>
<dbReference type="InterPro" id="IPR058535">
    <property type="entry name" value="MafB19-deam"/>
</dbReference>
<dbReference type="CDD" id="cd01285">
    <property type="entry name" value="nucleoside_deaminase"/>
    <property type="match status" value="1"/>
</dbReference>